<keyword evidence="1" id="KW-0472">Membrane</keyword>
<accession>A0A158I9M6</accession>
<dbReference type="Proteomes" id="UP000054740">
    <property type="component" value="Unassembled WGS sequence"/>
</dbReference>
<keyword evidence="3" id="KW-1185">Reference proteome</keyword>
<dbReference type="InterPro" id="IPR005625">
    <property type="entry name" value="PepSY-ass_TM"/>
</dbReference>
<evidence type="ECO:0000256" key="1">
    <source>
        <dbReference type="SAM" id="Phobius"/>
    </source>
</evidence>
<name>A0A158I9M6_CABCO</name>
<feature type="transmembrane region" description="Helical" evidence="1">
    <location>
        <begin position="151"/>
        <end position="173"/>
    </location>
</feature>
<evidence type="ECO:0000313" key="3">
    <source>
        <dbReference type="Proteomes" id="UP000054740"/>
    </source>
</evidence>
<dbReference type="PANTHER" id="PTHR34219">
    <property type="entry name" value="IRON-REGULATED INNER MEMBRANE PROTEIN-RELATED"/>
    <property type="match status" value="1"/>
</dbReference>
<dbReference type="EMBL" id="FCNY02000011">
    <property type="protein sequence ID" value="SAL53288.1"/>
    <property type="molecule type" value="Genomic_DNA"/>
</dbReference>
<feature type="transmembrane region" description="Helical" evidence="1">
    <location>
        <begin position="194"/>
        <end position="219"/>
    </location>
</feature>
<dbReference type="RefSeq" id="WP_053570985.1">
    <property type="nucleotide sequence ID" value="NZ_FCNY02000011.1"/>
</dbReference>
<organism evidence="2 3">
    <name type="scientific">Caballeronia cordobensis</name>
    <name type="common">Burkholderia cordobensis</name>
    <dbReference type="NCBI Taxonomy" id="1353886"/>
    <lineage>
        <taxon>Bacteria</taxon>
        <taxon>Pseudomonadati</taxon>
        <taxon>Pseudomonadota</taxon>
        <taxon>Betaproteobacteria</taxon>
        <taxon>Burkholderiales</taxon>
        <taxon>Burkholderiaceae</taxon>
        <taxon>Caballeronia</taxon>
    </lineage>
</organism>
<feature type="transmembrane region" description="Helical" evidence="1">
    <location>
        <begin position="342"/>
        <end position="362"/>
    </location>
</feature>
<dbReference type="PANTHER" id="PTHR34219:SF3">
    <property type="entry name" value="BLL7967 PROTEIN"/>
    <property type="match status" value="1"/>
</dbReference>
<sequence length="372" mass="40467">MSPPASRAKAGLPRLRRYWLTGHRWLALTAGWLLALAGLTGALLMIGVPIDEIVHRDLYEVARSGNAEPMPLDAVRERIDARFGPRAVASFRLPRTPHASLAVNVRGTWDGTVYIDPYSGDELGRIGQNEGFVNFVFNLHSSLAWGSTGKAILACVALCYLFMLMTGIVLWWPRPGMPAFRLELRRGKTLALYDLHRAGGAALGLVIAVSVATGAFMAYRPIGAWISALAGVQPARAPTFAPHERMAMLPLDVLVARARERFPDAQPSLLQMPGKAGQPMRVRLHAPDDPHPNGLTSVSLDPYTGKVLLAQRWNELDPGARAASVIYPLHTGEIGGVPLKTLFGVGGCALFGLCVTGVWQWLRRRKRRNAAA</sequence>
<protein>
    <submittedName>
        <fullName evidence="2">PepSY-associated TM helix domain-containing protein</fullName>
    </submittedName>
</protein>
<proteinExistence type="predicted"/>
<keyword evidence="1" id="KW-0812">Transmembrane</keyword>
<keyword evidence="1" id="KW-1133">Transmembrane helix</keyword>
<gene>
    <name evidence="2" type="ORF">AWB70_04434</name>
</gene>
<evidence type="ECO:0000313" key="2">
    <source>
        <dbReference type="EMBL" id="SAL53288.1"/>
    </source>
</evidence>
<reference evidence="3" key="1">
    <citation type="submission" date="2016-01" db="EMBL/GenBank/DDBJ databases">
        <authorList>
            <person name="Peeters C."/>
        </authorList>
    </citation>
    <scope>NUCLEOTIDE SEQUENCE [LARGE SCALE GENOMIC DNA]</scope>
</reference>
<dbReference type="Pfam" id="PF03929">
    <property type="entry name" value="PepSY_TM"/>
    <property type="match status" value="1"/>
</dbReference>
<dbReference type="AlphaFoldDB" id="A0A158I9M6"/>
<feature type="transmembrane region" description="Helical" evidence="1">
    <location>
        <begin position="25"/>
        <end position="50"/>
    </location>
</feature>